<dbReference type="STRING" id="351607.Acel_1289"/>
<sequence length="699" mass="72754">MTQARRSSAGRGSARRSSASSGSARRPSATLPVARVVVDVSLPHLDRPFDYLVPEALHDSAVAGARVRVRFAGRLVDGYVIERLAASDYSGELAFVEKVVDDIPVLAPEILELAREVADRYAGTLPDVLRLAIPPRSAAATTDQPAALPDRDSAPRASASVSPASGPLPTGSVASEIPSGWQGYVAGPALLAALAAGRAVRAVWTALPGQCGLLPRWAVELAEAVAAARRAGRGALVIVPAAGELAAVETACARVLGASSYVTLHADLGPGERYRRFVDVVRGTARVVIGTVGAVFAPVHDLGLVVVWDDGDDRLVQRRAPYPHARDVALLRAHRQQTALILGGYAVTAEAARLLAMGWAKPVVPRRTVLRAAAPKVIAGAGDPAGGRLPDVAWRAARAALRAGLPVLVHVPRRGYVPALACAQCRSPARCAQCAGPLGIPAAGAAPTCRWCGRPAADWRCPSCGGQRLRSVVVGASRTADELGRAFPGTPIRLASGGQPLQSVPAEPALVVATPAAEPAAEGGYGAAILLDGWVVLARPALRAAEDAVRRWMAAASLVRSDGRVVIIADGGLAPVQAAVRWAPLWFAERELAERAAVGLPPSTIFVSVDAPRRTLLAFQDALHLPDGTEVFGPVDLDAGAYPADDSAPGDEARQRLLLRADRAAHLALADALRTAQRTLSARMPITGLRVQVDPPDVV</sequence>
<keyword evidence="5 8" id="KW-0862">Zinc</keyword>
<comment type="similarity">
    <text evidence="8">Belongs to the helicase family. PriA subfamily.</text>
</comment>
<keyword evidence="1 8" id="KW-0639">Primosome</keyword>
<dbReference type="Proteomes" id="UP000008221">
    <property type="component" value="Chromosome"/>
</dbReference>
<dbReference type="GO" id="GO:1990077">
    <property type="term" value="C:primosome complex"/>
    <property type="evidence" value="ECO:0007669"/>
    <property type="project" value="UniProtKB-UniRule"/>
</dbReference>
<evidence type="ECO:0000313" key="11">
    <source>
        <dbReference type="EMBL" id="ABK53061.1"/>
    </source>
</evidence>
<dbReference type="InParanoid" id="A0LUF1"/>
<evidence type="ECO:0000256" key="4">
    <source>
        <dbReference type="ARBA" id="ARBA00022741"/>
    </source>
</evidence>
<name>A0LUF1_ACIC1</name>
<dbReference type="Pfam" id="PF17764">
    <property type="entry name" value="PriA_3primeBD"/>
    <property type="match status" value="1"/>
</dbReference>
<feature type="compositionally biased region" description="Low complexity" evidence="9">
    <location>
        <begin position="155"/>
        <end position="169"/>
    </location>
</feature>
<evidence type="ECO:0000256" key="1">
    <source>
        <dbReference type="ARBA" id="ARBA00022515"/>
    </source>
</evidence>
<comment type="cofactor">
    <cofactor evidence="8">
        <name>Zn(2+)</name>
        <dbReference type="ChEBI" id="CHEBI:29105"/>
    </cofactor>
    <text evidence="8">Binds 2 zinc ions per subunit.</text>
</comment>
<dbReference type="PANTHER" id="PTHR30580:SF0">
    <property type="entry name" value="PRIMOSOMAL PROTEIN N"/>
    <property type="match status" value="1"/>
</dbReference>
<dbReference type="GO" id="GO:0008270">
    <property type="term" value="F:zinc ion binding"/>
    <property type="evidence" value="ECO:0007669"/>
    <property type="project" value="UniProtKB-UniRule"/>
</dbReference>
<evidence type="ECO:0000256" key="9">
    <source>
        <dbReference type="SAM" id="MobiDB-lite"/>
    </source>
</evidence>
<dbReference type="GO" id="GO:0043138">
    <property type="term" value="F:3'-5' DNA helicase activity"/>
    <property type="evidence" value="ECO:0007669"/>
    <property type="project" value="TreeGrafter"/>
</dbReference>
<feature type="binding site" evidence="8">
    <location>
        <position position="422"/>
    </location>
    <ligand>
        <name>Zn(2+)</name>
        <dbReference type="ChEBI" id="CHEBI:29105"/>
        <label>1</label>
    </ligand>
</feature>
<dbReference type="InterPro" id="IPR027417">
    <property type="entry name" value="P-loop_NTPase"/>
</dbReference>
<dbReference type="eggNOG" id="COG1198">
    <property type="taxonomic scope" value="Bacteria"/>
</dbReference>
<protein>
    <recommendedName>
        <fullName evidence="8">Probable replication restart protein PriA</fullName>
    </recommendedName>
    <alternativeName>
        <fullName evidence="8">Putative ATP-dependent DNA helicase PriA</fullName>
    </alternativeName>
</protein>
<dbReference type="GO" id="GO:0003677">
    <property type="term" value="F:DNA binding"/>
    <property type="evidence" value="ECO:0007669"/>
    <property type="project" value="UniProtKB-UniRule"/>
</dbReference>
<feature type="binding site" evidence="8">
    <location>
        <position position="452"/>
    </location>
    <ligand>
        <name>Zn(2+)</name>
        <dbReference type="ChEBI" id="CHEBI:29105"/>
        <label>2</label>
    </ligand>
</feature>
<feature type="region of interest" description="Disordered" evidence="9">
    <location>
        <begin position="140"/>
        <end position="170"/>
    </location>
</feature>
<dbReference type="HOGENOM" id="CLU_015485_1_0_11"/>
<keyword evidence="3 8" id="KW-0479">Metal-binding</keyword>
<feature type="domain" description="Primosomal protein N' 3' DNA-binding" evidence="10">
    <location>
        <begin position="35"/>
        <end position="134"/>
    </location>
</feature>
<feature type="binding site" evidence="8">
    <location>
        <position position="434"/>
    </location>
    <ligand>
        <name>Zn(2+)</name>
        <dbReference type="ChEBI" id="CHEBI:29105"/>
        <label>2</label>
    </ligand>
</feature>
<keyword evidence="2 8" id="KW-0235">DNA replication</keyword>
<evidence type="ECO:0000259" key="10">
    <source>
        <dbReference type="Pfam" id="PF17764"/>
    </source>
</evidence>
<dbReference type="Gene3D" id="3.40.50.300">
    <property type="entry name" value="P-loop containing nucleotide triphosphate hydrolases"/>
    <property type="match status" value="1"/>
</dbReference>
<dbReference type="InterPro" id="IPR005259">
    <property type="entry name" value="PriA"/>
</dbReference>
<keyword evidence="6 8" id="KW-0067">ATP-binding</keyword>
<dbReference type="KEGG" id="ace:Acel_1289"/>
<dbReference type="SUPFAM" id="SSF52540">
    <property type="entry name" value="P-loop containing nucleoside triphosphate hydrolases"/>
    <property type="match status" value="1"/>
</dbReference>
<dbReference type="GO" id="GO:0006310">
    <property type="term" value="P:DNA recombination"/>
    <property type="evidence" value="ECO:0007669"/>
    <property type="project" value="InterPro"/>
</dbReference>
<dbReference type="InterPro" id="IPR041222">
    <property type="entry name" value="PriA_3primeBD"/>
</dbReference>
<dbReference type="Gene3D" id="3.40.1440.60">
    <property type="entry name" value="PriA, 3(prime) DNA-binding domain"/>
    <property type="match status" value="1"/>
</dbReference>
<feature type="binding site" evidence="8">
    <location>
        <position position="425"/>
    </location>
    <ligand>
        <name>Zn(2+)</name>
        <dbReference type="ChEBI" id="CHEBI:29105"/>
        <label>1</label>
    </ligand>
</feature>
<evidence type="ECO:0000256" key="7">
    <source>
        <dbReference type="ARBA" id="ARBA00023125"/>
    </source>
</evidence>
<feature type="binding site" evidence="8">
    <location>
        <position position="461"/>
    </location>
    <ligand>
        <name>Zn(2+)</name>
        <dbReference type="ChEBI" id="CHEBI:29105"/>
        <label>1</label>
    </ligand>
</feature>
<organism evidence="11 12">
    <name type="scientific">Acidothermus cellulolyticus (strain ATCC 43068 / DSM 8971 / 11B)</name>
    <dbReference type="NCBI Taxonomy" id="351607"/>
    <lineage>
        <taxon>Bacteria</taxon>
        <taxon>Bacillati</taxon>
        <taxon>Actinomycetota</taxon>
        <taxon>Actinomycetes</taxon>
        <taxon>Acidothermales</taxon>
        <taxon>Acidothermaceae</taxon>
        <taxon>Acidothermus</taxon>
    </lineage>
</organism>
<keyword evidence="7 8" id="KW-0238">DNA-binding</keyword>
<evidence type="ECO:0000256" key="6">
    <source>
        <dbReference type="ARBA" id="ARBA00022840"/>
    </source>
</evidence>
<comment type="function">
    <text evidence="8">Initiates the restart of stalled replication forks, which reloads the replicative helicase on sites other than the origin of replication. Recognizes and binds to abandoned replication forks and remodels them to uncover a helicase loading site. Promotes assembly of the primosome at these replication forks.</text>
</comment>
<keyword evidence="12" id="KW-1185">Reference proteome</keyword>
<dbReference type="HAMAP" id="MF_00983">
    <property type="entry name" value="PriA"/>
    <property type="match status" value="1"/>
</dbReference>
<dbReference type="GO" id="GO:0006302">
    <property type="term" value="P:double-strand break repair"/>
    <property type="evidence" value="ECO:0007669"/>
    <property type="project" value="InterPro"/>
</dbReference>
<feature type="binding site" evidence="8">
    <location>
        <position position="431"/>
    </location>
    <ligand>
        <name>Zn(2+)</name>
        <dbReference type="ChEBI" id="CHEBI:29105"/>
        <label>2</label>
    </ligand>
</feature>
<accession>A0LUF1</accession>
<reference evidence="11 12" key="1">
    <citation type="journal article" date="2009" name="Genome Res.">
        <title>Complete genome of the cellulolytic thermophile Acidothermus cellulolyticus 11B provides insights into its ecophysiological and evolutionary adaptations.</title>
        <authorList>
            <person name="Barabote R.D."/>
            <person name="Xie G."/>
            <person name="Leu D.H."/>
            <person name="Normand P."/>
            <person name="Necsulea A."/>
            <person name="Daubin V."/>
            <person name="Medigue C."/>
            <person name="Adney W.S."/>
            <person name="Xu X.C."/>
            <person name="Lapidus A."/>
            <person name="Parales R.E."/>
            <person name="Detter C."/>
            <person name="Pujic P."/>
            <person name="Bruce D."/>
            <person name="Lavire C."/>
            <person name="Challacombe J.F."/>
            <person name="Brettin T.S."/>
            <person name="Berry A.M."/>
        </authorList>
    </citation>
    <scope>NUCLEOTIDE SEQUENCE [LARGE SCALE GENOMIC DNA]</scope>
    <source>
        <strain evidence="12">ATCC 43068 / DSM 8971 / 11B</strain>
    </source>
</reference>
<dbReference type="FunCoup" id="A0LUF1">
    <property type="interactions" value="62"/>
</dbReference>
<dbReference type="EMBL" id="CP000481">
    <property type="protein sequence ID" value="ABK53061.1"/>
    <property type="molecule type" value="Genomic_DNA"/>
</dbReference>
<keyword evidence="4 8" id="KW-0547">Nucleotide-binding</keyword>
<feature type="region of interest" description="Disordered" evidence="9">
    <location>
        <begin position="1"/>
        <end position="27"/>
    </location>
</feature>
<evidence type="ECO:0000256" key="8">
    <source>
        <dbReference type="HAMAP-Rule" id="MF_00983"/>
    </source>
</evidence>
<evidence type="ECO:0000256" key="5">
    <source>
        <dbReference type="ARBA" id="ARBA00022833"/>
    </source>
</evidence>
<dbReference type="InterPro" id="IPR042115">
    <property type="entry name" value="PriA_3primeBD_sf"/>
</dbReference>
<evidence type="ECO:0000256" key="3">
    <source>
        <dbReference type="ARBA" id="ARBA00022723"/>
    </source>
</evidence>
<evidence type="ECO:0000313" key="12">
    <source>
        <dbReference type="Proteomes" id="UP000008221"/>
    </source>
</evidence>
<dbReference type="GO" id="GO:0006270">
    <property type="term" value="P:DNA replication initiation"/>
    <property type="evidence" value="ECO:0007669"/>
    <property type="project" value="TreeGrafter"/>
</dbReference>
<comment type="caution">
    <text evidence="8">As this protein does not have any detectable helicase domains, it probably does not have helicase activity.</text>
</comment>
<gene>
    <name evidence="8" type="primary">priA</name>
    <name evidence="11" type="ordered locus">Acel_1289</name>
</gene>
<feature type="binding site" evidence="8">
    <location>
        <position position="464"/>
    </location>
    <ligand>
        <name>Zn(2+)</name>
        <dbReference type="ChEBI" id="CHEBI:29105"/>
        <label>1</label>
    </ligand>
</feature>
<comment type="subunit">
    <text evidence="8">Component of the replication restart primosome.</text>
</comment>
<dbReference type="PANTHER" id="PTHR30580">
    <property type="entry name" value="PRIMOSOMAL PROTEIN N"/>
    <property type="match status" value="1"/>
</dbReference>
<evidence type="ECO:0000256" key="2">
    <source>
        <dbReference type="ARBA" id="ARBA00022705"/>
    </source>
</evidence>
<dbReference type="GO" id="GO:0006269">
    <property type="term" value="P:DNA replication, synthesis of primer"/>
    <property type="evidence" value="ECO:0007669"/>
    <property type="project" value="UniProtKB-KW"/>
</dbReference>
<dbReference type="AlphaFoldDB" id="A0LUF1"/>
<dbReference type="GO" id="GO:0005524">
    <property type="term" value="F:ATP binding"/>
    <property type="evidence" value="ECO:0007669"/>
    <property type="project" value="UniProtKB-UniRule"/>
</dbReference>
<proteinExistence type="inferred from homology"/>
<feature type="binding site" evidence="8">
    <location>
        <position position="449"/>
    </location>
    <ligand>
        <name>Zn(2+)</name>
        <dbReference type="ChEBI" id="CHEBI:29105"/>
        <label>2</label>
    </ligand>
</feature>